<keyword evidence="4" id="KW-1185">Reference proteome</keyword>
<feature type="domain" description="DUF7580" evidence="2">
    <location>
        <begin position="353"/>
        <end position="551"/>
    </location>
</feature>
<evidence type="ECO:0000313" key="3">
    <source>
        <dbReference type="EMBL" id="KAF2085538.1"/>
    </source>
</evidence>
<accession>A0A9P4HT97</accession>
<dbReference type="PANTHER" id="PTHR37542:SF2">
    <property type="entry name" value="PROTEIN KINASE DOMAIN-CONTAINING PROTEIN"/>
    <property type="match status" value="1"/>
</dbReference>
<dbReference type="EMBL" id="ML978730">
    <property type="protein sequence ID" value="KAF2085538.1"/>
    <property type="molecule type" value="Genomic_DNA"/>
</dbReference>
<dbReference type="PANTHER" id="PTHR37542">
    <property type="entry name" value="HELO DOMAIN-CONTAINING PROTEIN-RELATED"/>
    <property type="match status" value="1"/>
</dbReference>
<dbReference type="InterPro" id="IPR056002">
    <property type="entry name" value="DUF7580"/>
</dbReference>
<dbReference type="SUPFAM" id="SSF56112">
    <property type="entry name" value="Protein kinase-like (PK-like)"/>
    <property type="match status" value="1"/>
</dbReference>
<feature type="region of interest" description="Disordered" evidence="1">
    <location>
        <begin position="671"/>
        <end position="690"/>
    </location>
</feature>
<evidence type="ECO:0000313" key="4">
    <source>
        <dbReference type="Proteomes" id="UP000799776"/>
    </source>
</evidence>
<feature type="compositionally biased region" description="Low complexity" evidence="1">
    <location>
        <begin position="162"/>
        <end position="174"/>
    </location>
</feature>
<evidence type="ECO:0000259" key="2">
    <source>
        <dbReference type="Pfam" id="PF24476"/>
    </source>
</evidence>
<dbReference type="InterPro" id="IPR011009">
    <property type="entry name" value="Kinase-like_dom_sf"/>
</dbReference>
<evidence type="ECO:0000256" key="1">
    <source>
        <dbReference type="SAM" id="MobiDB-lite"/>
    </source>
</evidence>
<comment type="caution">
    <text evidence="3">The sequence shown here is derived from an EMBL/GenBank/DDBJ whole genome shotgun (WGS) entry which is preliminary data.</text>
</comment>
<feature type="region of interest" description="Disordered" evidence="1">
    <location>
        <begin position="103"/>
        <end position="122"/>
    </location>
</feature>
<feature type="region of interest" description="Disordered" evidence="1">
    <location>
        <begin position="882"/>
        <end position="906"/>
    </location>
</feature>
<gene>
    <name evidence="3" type="ORF">K490DRAFT_67693</name>
</gene>
<feature type="compositionally biased region" description="Acidic residues" evidence="1">
    <location>
        <begin position="1012"/>
        <end position="1022"/>
    </location>
</feature>
<proteinExistence type="predicted"/>
<dbReference type="Pfam" id="PF24476">
    <property type="entry name" value="DUF7580"/>
    <property type="match status" value="1"/>
</dbReference>
<feature type="region of interest" description="Disordered" evidence="1">
    <location>
        <begin position="156"/>
        <end position="211"/>
    </location>
</feature>
<feature type="compositionally biased region" description="Basic residues" evidence="1">
    <location>
        <begin position="882"/>
        <end position="896"/>
    </location>
</feature>
<name>A0A9P4HT97_9PEZI</name>
<dbReference type="OrthoDB" id="5418235at2759"/>
<protein>
    <recommendedName>
        <fullName evidence="2">DUF7580 domain-containing protein</fullName>
    </recommendedName>
</protein>
<feature type="region of interest" description="Disordered" evidence="1">
    <location>
        <begin position="620"/>
        <end position="646"/>
    </location>
</feature>
<organism evidence="3 4">
    <name type="scientific">Saccharata proteae CBS 121410</name>
    <dbReference type="NCBI Taxonomy" id="1314787"/>
    <lineage>
        <taxon>Eukaryota</taxon>
        <taxon>Fungi</taxon>
        <taxon>Dikarya</taxon>
        <taxon>Ascomycota</taxon>
        <taxon>Pezizomycotina</taxon>
        <taxon>Dothideomycetes</taxon>
        <taxon>Dothideomycetes incertae sedis</taxon>
        <taxon>Botryosphaeriales</taxon>
        <taxon>Saccharataceae</taxon>
        <taxon>Saccharata</taxon>
    </lineage>
</organism>
<dbReference type="Proteomes" id="UP000799776">
    <property type="component" value="Unassembled WGS sequence"/>
</dbReference>
<feature type="region of interest" description="Disordered" evidence="1">
    <location>
        <begin position="1012"/>
        <end position="1039"/>
    </location>
</feature>
<reference evidence="3" key="1">
    <citation type="journal article" date="2020" name="Stud. Mycol.">
        <title>101 Dothideomycetes genomes: a test case for predicting lifestyles and emergence of pathogens.</title>
        <authorList>
            <person name="Haridas S."/>
            <person name="Albert R."/>
            <person name="Binder M."/>
            <person name="Bloem J."/>
            <person name="Labutti K."/>
            <person name="Salamov A."/>
            <person name="Andreopoulos B."/>
            <person name="Baker S."/>
            <person name="Barry K."/>
            <person name="Bills G."/>
            <person name="Bluhm B."/>
            <person name="Cannon C."/>
            <person name="Castanera R."/>
            <person name="Culley D."/>
            <person name="Daum C."/>
            <person name="Ezra D."/>
            <person name="Gonzalez J."/>
            <person name="Henrissat B."/>
            <person name="Kuo A."/>
            <person name="Liang C."/>
            <person name="Lipzen A."/>
            <person name="Lutzoni F."/>
            <person name="Magnuson J."/>
            <person name="Mondo S."/>
            <person name="Nolan M."/>
            <person name="Ohm R."/>
            <person name="Pangilinan J."/>
            <person name="Park H.-J."/>
            <person name="Ramirez L."/>
            <person name="Alfaro M."/>
            <person name="Sun H."/>
            <person name="Tritt A."/>
            <person name="Yoshinaga Y."/>
            <person name="Zwiers L.-H."/>
            <person name="Turgeon B."/>
            <person name="Goodwin S."/>
            <person name="Spatafora J."/>
            <person name="Crous P."/>
            <person name="Grigoriev I."/>
        </authorList>
    </citation>
    <scope>NUCLEOTIDE SEQUENCE</scope>
    <source>
        <strain evidence="3">CBS 121410</strain>
    </source>
</reference>
<sequence>MAAVSYLPRRLTKLYSDTKHHFVAQQAELEDLPELNELHRQLRVQKDRLIAWGLDWSDNSNDATQGSIDESVAQAGLTETVASVMGAIKDVLEQAEQIQRRQALASASPKAEEAWGKPASSRRLTPDKVRYDELLKDLTNSIDILYELSSSKRAINDGTYPSYSADRSAKSSSDPVLGSRSPYSQQDHSMTGAPLVNVQPPPSSASRTPPKLDQSAVILPDEEPPPYETISAPSYTRLLGHLRQSDTTSGPSKVGHTSIATIPVLVEYARFDPAYRADGLLPPLDRLEALLNILALGVGRFGHEGGREAPAFGTLSCLGYFEDLKQPRFGLVFELPKSVYGGPPYGLKPAEIDSLRPATLLSLLQLGSKSLNPNHGLLPPVPPLEQRFRIASNLVSSFSKFYGSGFTHENVNSSNILLFRKPRASKHRSSSRNPEYELRSPYICSFDCFSQYSVEAPVSESRSLDIYRHPFDPRGGHTASAYYSPAFDLYGLGLILLEIGLWLPIADIFKSKYTLSDFKIRIEDIWIRKLAGKCGTAYMQAVRECITAADQNHSDVQIKFIYRRILGRLHRCCLLDEEETLDYGVHDSSEMSLSKLAGKYSAGASIEESASVMRAQPLVGPDTHSTAHPNMHIQGRYTPRRSSTTKQPLLHEPIIARSHGDLDLHELRDDDDGYPQSAMKVNGPPPATSREIEVTTDRAAKAASTIQRAWRKHQATKKVGFQDYKQKVLVLQRRWQRRVLQRSSHAPEPNQYSQAVASHPTFQSDVVAKEIHIQSAEKTKRACPFTKKKLTVQPLWKPLPDLLDEWENILLPRLMRICERALRDSTESSSIDLYGIGDTPSHAKPTIIVTCTSTARVRAALARKFNYDHDTFDLKVHKGKIRRSKLANSSKKRPPPHRSMMSGGTVDEIPALNPFHQIRPLCGASIGAYNGEHLPPVSFGGVVLVDKEPFGMSVHHMLDAPSEDDDDNDFGEEEFEAGPDEAIRSSARPNPYLIGTGLEFDLPESAHSFEISEDEDTGDDDAGSSNLSWDSTDEVMSDTHSEIGVSECGDVAGIEVGDGEHLAITQPAIDDVDDDFFPCPEDREEDHLDSHQLGHVHASSGIRRWNRNGIVHEVDWSLLKLKDERLQPFNLIQGGKFFYSKGTMCPKLVDPVCRGRYTADQDEFPEKIAKSEDLGGLRVHSFGRTTGLRGGMIGHAMTAVRIFGRKSYARSWRVSGGLGVGGDSGAWIIDNEQGRVCGHVLAWCNKNRVAYICPMEVLLEDIKHTLGASTVALPGDGGVGTQKTGDDKAFEMPDMAGLSIEDVGGKAKKKFIGVPPCLDAVGARAGQMAS</sequence>